<proteinExistence type="predicted"/>
<keyword evidence="2" id="KW-1185">Reference proteome</keyword>
<evidence type="ECO:0000313" key="1">
    <source>
        <dbReference type="EnsemblPlants" id="OMERI02G18990.2"/>
    </source>
</evidence>
<reference evidence="1" key="2">
    <citation type="submission" date="2018-05" db="EMBL/GenBank/DDBJ databases">
        <title>OmerRS3 (Oryza meridionalis Reference Sequence Version 3).</title>
        <authorList>
            <person name="Zhang J."/>
            <person name="Kudrna D."/>
            <person name="Lee S."/>
            <person name="Talag J."/>
            <person name="Welchert J."/>
            <person name="Wing R.A."/>
        </authorList>
    </citation>
    <scope>NUCLEOTIDE SEQUENCE [LARGE SCALE GENOMIC DNA]</scope>
    <source>
        <strain evidence="1">OR44</strain>
    </source>
</reference>
<sequence length="15" mass="1892">MCDMFLKTFMCDEMF</sequence>
<dbReference type="EnsemblPlants" id="OMERI02G18990.1">
    <property type="protein sequence ID" value="OMERI02G18990.1"/>
    <property type="gene ID" value="OMERI02G18990"/>
</dbReference>
<dbReference type="Gramene" id="OMERI02G18990.2">
    <property type="protein sequence ID" value="OMERI02G18990.2"/>
    <property type="gene ID" value="OMERI02G18990"/>
</dbReference>
<dbReference type="EnsemblPlants" id="OMERI02G18990.2">
    <property type="protein sequence ID" value="OMERI02G18990.2"/>
    <property type="gene ID" value="OMERI02G18990"/>
</dbReference>
<organism evidence="1">
    <name type="scientific">Oryza meridionalis</name>
    <dbReference type="NCBI Taxonomy" id="40149"/>
    <lineage>
        <taxon>Eukaryota</taxon>
        <taxon>Viridiplantae</taxon>
        <taxon>Streptophyta</taxon>
        <taxon>Embryophyta</taxon>
        <taxon>Tracheophyta</taxon>
        <taxon>Spermatophyta</taxon>
        <taxon>Magnoliopsida</taxon>
        <taxon>Liliopsida</taxon>
        <taxon>Poales</taxon>
        <taxon>Poaceae</taxon>
        <taxon>BOP clade</taxon>
        <taxon>Oryzoideae</taxon>
        <taxon>Oryzeae</taxon>
        <taxon>Oryzinae</taxon>
        <taxon>Oryza</taxon>
    </lineage>
</organism>
<dbReference type="Gramene" id="OMERI02G18990.1">
    <property type="protein sequence ID" value="OMERI02G18990.1"/>
    <property type="gene ID" value="OMERI02G18990"/>
</dbReference>
<protein>
    <submittedName>
        <fullName evidence="1">Uncharacterized protein</fullName>
    </submittedName>
</protein>
<accession>A0A0E0CLH3</accession>
<name>A0A0E0CLH3_9ORYZ</name>
<evidence type="ECO:0000313" key="2">
    <source>
        <dbReference type="Proteomes" id="UP000008021"/>
    </source>
</evidence>
<dbReference type="Proteomes" id="UP000008021">
    <property type="component" value="Chromosome 2"/>
</dbReference>
<dbReference type="HOGENOM" id="CLU_3434282_0_0_1"/>
<reference evidence="1" key="1">
    <citation type="submission" date="2015-04" db="UniProtKB">
        <authorList>
            <consortium name="EnsemblPlants"/>
        </authorList>
    </citation>
    <scope>IDENTIFICATION</scope>
</reference>